<name>A0ABW7G3S8_9BURK</name>
<evidence type="ECO:0000256" key="3">
    <source>
        <dbReference type="ARBA" id="ARBA00022813"/>
    </source>
</evidence>
<dbReference type="InterPro" id="IPR030934">
    <property type="entry name" value="Intein_C"/>
</dbReference>
<keyword evidence="7" id="KW-0170">Cobalt</keyword>
<dbReference type="SUPFAM" id="SSF51294">
    <property type="entry name" value="Hedgehog/intein (Hint) domain"/>
    <property type="match status" value="1"/>
</dbReference>
<dbReference type="Pfam" id="PF14890">
    <property type="entry name" value="Intein_splicing"/>
    <property type="match status" value="1"/>
</dbReference>
<comment type="cofactor">
    <cofactor evidence="1">
        <name>adenosylcob(III)alamin</name>
        <dbReference type="ChEBI" id="CHEBI:18408"/>
    </cofactor>
</comment>
<dbReference type="RefSeq" id="WP_394487368.1">
    <property type="nucleotide sequence ID" value="NZ_JBIGIA010000004.1"/>
</dbReference>
<dbReference type="PROSITE" id="PS50817">
    <property type="entry name" value="INTEIN_N_TER"/>
    <property type="match status" value="1"/>
</dbReference>
<accession>A0ABW7G3S8</accession>
<dbReference type="InterPro" id="IPR000788">
    <property type="entry name" value="RNR_lg_C"/>
</dbReference>
<dbReference type="InterPro" id="IPR003586">
    <property type="entry name" value="Hint_dom_C"/>
</dbReference>
<dbReference type="InterPro" id="IPR013509">
    <property type="entry name" value="RNR_lsu_N"/>
</dbReference>
<dbReference type="Pfam" id="PF14528">
    <property type="entry name" value="LAGLIDADG_3"/>
    <property type="match status" value="1"/>
</dbReference>
<dbReference type="PROSITE" id="PS50819">
    <property type="entry name" value="INTEIN_ENDONUCLEASE"/>
    <property type="match status" value="1"/>
</dbReference>
<sequence>MSSTTDLPVQDISSEVLIEKYAKGEEQTPDELRERVARALAAAEKPADRARWMAAFLDAQRRGFVPAGRIMSAAGTELSATLINCFVQPVGDSIATAEDGVPGIYTALTEAAETMRRGGGVGYDFSRIRPVGAWVGSTRSHASGPISYMRVFDRSCETVESAGSRRGAQMGVLRCDHPDIEAFIHAKDQGDLRNFNISIGVTDAFMAAVQADDVVELAHKAQPSAEQIEAGAYQRGDGQWVYRQVRARELWDQVMRSTYDHAEPGVLFLDRINADNNLHYCETIAATNPCVTADTWTMTSEGPRQVGALIGKPFHAIVDGKAYATESAGFFATGVKPVLKLSAREGHVLRLTGDHPVRRVTRKTRYLVEAEWAPAGHLKPGDELMLHDHRALPGWEGPRSEAEGYLLGLLIGDGTLKADKAVLSVWAPELKAVGSDVVHRPASVESVMRAAEAAMRTAIVSRADFRGWQRPVAGRGEFRLASTGLRDLAGALGAAPGNKRITPAMEATSSDFHRGLLRGLFDADGSVQGTHDKGVSVRLSQADLAQLQAVQRMLGRLGIGSTIYRERQPAGLQRLPDGRGGEREYERRAVHELVISGDNLHRYAEWVGFEDSAKQSRLQDLLGSYRRSLNRERFTATVESIQADGVEEVFDVTVEHVHAFDANGLYVHNCAEQPLPPYGCCCLGSIDLTRFVQGPFSAAPRFDEAGFAEVVAVATRMLDNVLDVTPWPLPAQAQEAANKRRVGLGFTGLGDALVMLNLRYDTQEARDMASRISEVMRDAAYAASSDLAAERGSFPLFNADLYLSGGSFASRLPAALKDKLRSQGLRNSHLLSIAPTGTISLAFADNASNGIEPAFSWTYTRKKRLSQAEGGGFKEYQVEDHAWRLYRHLFGADAALSDAFVTALELSAADHAAMVAAVAPYIDTSISKTVNVPADYPYEDFQDLYVQAWQSKLKGLATYRPNSVLGSVLSVTPEVKQPEPLKADPDGTNQRLKVERLPQAVVASLRWPSRPDMPGGNPAWSYLIQHPHGDFALFIGELPLDGPDGGLFGRNLPFEVWVNGAEQPRGLSALAKTLSMDLRTNDAAWLRLKLDALATVAEERAFEMPMPPSGEKRLFPGVVAATAAVIRWRCEQLGALQDGGPTPVVDAMFSRNEPRTGTSGTLAWAVDVDNPATNEQFTLTLKEVVLPTPGSDGSGGTVTRPCAMGFSGNYPKALDGLARLLSLDMRVMDPGWIAMKLRKLLNVGEPLGHFMAPVPSLNGERRQQVWPSTVAYVARLVIHRYAMLGILDEAGQPLVDMGLLQSPAPKQVAAAGVLQVQAGKPCPECGNATMIHKDGCDFCTACGYVGQCG</sequence>
<evidence type="ECO:0000259" key="9">
    <source>
        <dbReference type="PROSITE" id="PS50819"/>
    </source>
</evidence>
<keyword evidence="5 8" id="KW-0560">Oxidoreductase</keyword>
<keyword evidence="2" id="KW-0846">Cobalamin</keyword>
<dbReference type="Gene3D" id="2.170.16.10">
    <property type="entry name" value="Hedgehog/Intein (Hint) domain"/>
    <property type="match status" value="1"/>
</dbReference>
<evidence type="ECO:0000256" key="1">
    <source>
        <dbReference type="ARBA" id="ARBA00001922"/>
    </source>
</evidence>
<dbReference type="InterPro" id="IPR027434">
    <property type="entry name" value="Homing_endonucl"/>
</dbReference>
<evidence type="ECO:0000313" key="11">
    <source>
        <dbReference type="Proteomes" id="UP001606305"/>
    </source>
</evidence>
<evidence type="ECO:0000313" key="10">
    <source>
        <dbReference type="EMBL" id="MFG6456603.1"/>
    </source>
</evidence>
<dbReference type="EC" id="1.17.4.1" evidence="8"/>
<dbReference type="InterPro" id="IPR004860">
    <property type="entry name" value="LAGLIDADG_dom"/>
</dbReference>
<protein>
    <recommendedName>
        <fullName evidence="8">Ribonucleoside-diphosphate reductase</fullName>
        <ecNumber evidence="8">1.17.4.1</ecNumber>
    </recommendedName>
</protein>
<dbReference type="SMART" id="SM00306">
    <property type="entry name" value="HintN"/>
    <property type="match status" value="1"/>
</dbReference>
<keyword evidence="11" id="KW-1185">Reference proteome</keyword>
<comment type="similarity">
    <text evidence="8">Belongs to the ribonucleoside diphosphate reductase large chain family.</text>
</comment>
<evidence type="ECO:0000256" key="7">
    <source>
        <dbReference type="ARBA" id="ARBA00023285"/>
    </source>
</evidence>
<keyword evidence="6 8" id="KW-0215">Deoxyribonucleotide synthesis</keyword>
<dbReference type="SMART" id="SM00305">
    <property type="entry name" value="HintC"/>
    <property type="match status" value="1"/>
</dbReference>
<dbReference type="SUPFAM" id="SSF51998">
    <property type="entry name" value="PFL-like glycyl radical enzymes"/>
    <property type="match status" value="1"/>
</dbReference>
<dbReference type="InterPro" id="IPR004042">
    <property type="entry name" value="Intein_endonuc_central"/>
</dbReference>
<dbReference type="Proteomes" id="UP001606305">
    <property type="component" value="Unassembled WGS sequence"/>
</dbReference>
<evidence type="ECO:0000256" key="8">
    <source>
        <dbReference type="RuleBase" id="RU003410"/>
    </source>
</evidence>
<organism evidence="10 11">
    <name type="scientific">Pelomonas nitida</name>
    <dbReference type="NCBI Taxonomy" id="3299027"/>
    <lineage>
        <taxon>Bacteria</taxon>
        <taxon>Pseudomonadati</taxon>
        <taxon>Pseudomonadota</taxon>
        <taxon>Betaproteobacteria</taxon>
        <taxon>Burkholderiales</taxon>
        <taxon>Sphaerotilaceae</taxon>
        <taxon>Roseateles</taxon>
    </lineage>
</organism>
<dbReference type="GO" id="GO:0004519">
    <property type="term" value="F:endonuclease activity"/>
    <property type="evidence" value="ECO:0007669"/>
    <property type="project" value="UniProtKB-KW"/>
</dbReference>
<keyword evidence="10" id="KW-0378">Hydrolase</keyword>
<dbReference type="InterPro" id="IPR003587">
    <property type="entry name" value="Hint_dom_N"/>
</dbReference>
<dbReference type="Pfam" id="PF02867">
    <property type="entry name" value="Ribonuc_red_lgC"/>
    <property type="match status" value="1"/>
</dbReference>
<dbReference type="InterPro" id="IPR006141">
    <property type="entry name" value="Intein_N"/>
</dbReference>
<keyword evidence="10" id="KW-0255">Endonuclease</keyword>
<keyword evidence="4" id="KW-0651">Protein splicing</keyword>
<dbReference type="Gene3D" id="3.10.28.10">
    <property type="entry name" value="Homing endonucleases"/>
    <property type="match status" value="1"/>
</dbReference>
<comment type="function">
    <text evidence="8">Provides the precursors necessary for DNA synthesis. Catalyzes the biosynthesis of deoxyribonucleotides from the corresponding ribonucleotides.</text>
</comment>
<keyword evidence="10" id="KW-0540">Nuclease</keyword>
<dbReference type="NCBIfam" id="TIGR01443">
    <property type="entry name" value="intein_Cterm"/>
    <property type="match status" value="1"/>
</dbReference>
<proteinExistence type="inferred from homology"/>
<evidence type="ECO:0000256" key="6">
    <source>
        <dbReference type="ARBA" id="ARBA00023116"/>
    </source>
</evidence>
<gene>
    <name evidence="10" type="ORF">ACG00X_07140</name>
</gene>
<dbReference type="PANTHER" id="PTHR43371">
    <property type="entry name" value="VITAMIN B12-DEPENDENT RIBONUCLEOTIDE REDUCTASE"/>
    <property type="match status" value="1"/>
</dbReference>
<dbReference type="PRINTS" id="PR00379">
    <property type="entry name" value="INTEIN"/>
</dbReference>
<comment type="catalytic activity">
    <reaction evidence="8">
        <text>a 2'-deoxyribonucleoside 5'-diphosphate + [thioredoxin]-disulfide + H2O = a ribonucleoside 5'-diphosphate + [thioredoxin]-dithiol</text>
        <dbReference type="Rhea" id="RHEA:23252"/>
        <dbReference type="Rhea" id="RHEA-COMP:10698"/>
        <dbReference type="Rhea" id="RHEA-COMP:10700"/>
        <dbReference type="ChEBI" id="CHEBI:15377"/>
        <dbReference type="ChEBI" id="CHEBI:29950"/>
        <dbReference type="ChEBI" id="CHEBI:50058"/>
        <dbReference type="ChEBI" id="CHEBI:57930"/>
        <dbReference type="ChEBI" id="CHEBI:73316"/>
        <dbReference type="EC" id="1.17.4.1"/>
    </reaction>
</comment>
<dbReference type="InterPro" id="IPR036844">
    <property type="entry name" value="Hint_dom_sf"/>
</dbReference>
<reference evidence="10 11" key="1">
    <citation type="submission" date="2024-09" db="EMBL/GenBank/DDBJ databases">
        <title>Novel species of the genus Pelomonas and Roseateles isolated from streams.</title>
        <authorList>
            <person name="Lu H."/>
        </authorList>
    </citation>
    <scope>NUCLEOTIDE SEQUENCE [LARGE SCALE GENOMIC DNA]</scope>
    <source>
        <strain evidence="10 11">BYS96W</strain>
    </source>
</reference>
<dbReference type="EMBL" id="JBIGIA010000004">
    <property type="protein sequence ID" value="MFG6456603.1"/>
    <property type="molecule type" value="Genomic_DNA"/>
</dbReference>
<feature type="domain" description="DOD-type homing endonuclease" evidence="9">
    <location>
        <begin position="406"/>
        <end position="559"/>
    </location>
</feature>
<evidence type="ECO:0000256" key="2">
    <source>
        <dbReference type="ARBA" id="ARBA00022628"/>
    </source>
</evidence>
<dbReference type="PROSITE" id="PS50818">
    <property type="entry name" value="INTEIN_C_TER"/>
    <property type="match status" value="1"/>
</dbReference>
<dbReference type="InterPro" id="IPR050862">
    <property type="entry name" value="RdRp_reductase_class-2"/>
</dbReference>
<dbReference type="PANTHER" id="PTHR43371:SF1">
    <property type="entry name" value="RIBONUCLEOSIDE-DIPHOSPHATE REDUCTASE"/>
    <property type="match status" value="1"/>
</dbReference>
<keyword evidence="3" id="KW-0068">Autocatalytic cleavage</keyword>
<dbReference type="SUPFAM" id="SSF55608">
    <property type="entry name" value="Homing endonucleases"/>
    <property type="match status" value="1"/>
</dbReference>
<dbReference type="CDD" id="cd00081">
    <property type="entry name" value="Hint"/>
    <property type="match status" value="1"/>
</dbReference>
<dbReference type="Pfam" id="PF00317">
    <property type="entry name" value="Ribonuc_red_lgN"/>
    <property type="match status" value="1"/>
</dbReference>
<evidence type="ECO:0000256" key="4">
    <source>
        <dbReference type="ARBA" id="ARBA00023000"/>
    </source>
</evidence>
<dbReference type="InterPro" id="IPR006142">
    <property type="entry name" value="INTEIN"/>
</dbReference>
<evidence type="ECO:0000256" key="5">
    <source>
        <dbReference type="ARBA" id="ARBA00023002"/>
    </source>
</evidence>
<dbReference type="Gene3D" id="3.20.70.20">
    <property type="match status" value="2"/>
</dbReference>
<comment type="caution">
    <text evidence="10">The sequence shown here is derived from an EMBL/GenBank/DDBJ whole genome shotgun (WGS) entry which is preliminary data.</text>
</comment>